<evidence type="ECO:0000256" key="7">
    <source>
        <dbReference type="ARBA" id="ARBA00022840"/>
    </source>
</evidence>
<dbReference type="PROSITE" id="PS51198">
    <property type="entry name" value="UVRD_HELICASE_ATP_BIND"/>
    <property type="match status" value="1"/>
</dbReference>
<protein>
    <recommendedName>
        <fullName evidence="12">DNA 3'-5' helicase</fullName>
        <ecNumber evidence="12">5.6.2.4</ecNumber>
    </recommendedName>
</protein>
<reference evidence="17" key="1">
    <citation type="submission" date="2021-06" db="EMBL/GenBank/DDBJ databases">
        <title>Novel species in genus Arthrobacter.</title>
        <authorList>
            <person name="Zhang G."/>
        </authorList>
    </citation>
    <scope>NUCLEOTIDE SEQUENCE</scope>
    <source>
        <strain evidence="17">Zg-ZUI122</strain>
    </source>
</reference>
<keyword evidence="3" id="KW-0227">DNA damage</keyword>
<dbReference type="PANTHER" id="PTHR11070">
    <property type="entry name" value="UVRD / RECB / PCRA DNA HELICASE FAMILY MEMBER"/>
    <property type="match status" value="1"/>
</dbReference>
<keyword evidence="5 14" id="KW-0347">Helicase</keyword>
<dbReference type="PANTHER" id="PTHR11070:SF55">
    <property type="entry name" value="DNA 3'-5' HELICASE"/>
    <property type="match status" value="1"/>
</dbReference>
<dbReference type="SUPFAM" id="SSF52980">
    <property type="entry name" value="Restriction endonuclease-like"/>
    <property type="match status" value="1"/>
</dbReference>
<gene>
    <name evidence="17" type="ORF">KG104_13545</name>
</gene>
<feature type="binding site" evidence="14">
    <location>
        <begin position="58"/>
        <end position="65"/>
    </location>
    <ligand>
        <name>ATP</name>
        <dbReference type="ChEBI" id="CHEBI:30616"/>
    </ligand>
</feature>
<evidence type="ECO:0000256" key="8">
    <source>
        <dbReference type="ARBA" id="ARBA00023125"/>
    </source>
</evidence>
<organism evidence="17 18">
    <name type="scientific">Arthrobacter sunyaminii</name>
    <dbReference type="NCBI Taxonomy" id="2816859"/>
    <lineage>
        <taxon>Bacteria</taxon>
        <taxon>Bacillati</taxon>
        <taxon>Actinomycetota</taxon>
        <taxon>Actinomycetes</taxon>
        <taxon>Micrococcales</taxon>
        <taxon>Micrococcaceae</taxon>
        <taxon>Arthrobacter</taxon>
    </lineage>
</organism>
<keyword evidence="1" id="KW-0540">Nuclease</keyword>
<comment type="catalytic activity">
    <reaction evidence="11">
        <text>Couples ATP hydrolysis with the unwinding of duplex DNA by translocating in the 3'-5' direction.</text>
        <dbReference type="EC" id="5.6.2.4"/>
    </reaction>
</comment>
<evidence type="ECO:0000256" key="12">
    <source>
        <dbReference type="ARBA" id="ARBA00034808"/>
    </source>
</evidence>
<evidence type="ECO:0000256" key="4">
    <source>
        <dbReference type="ARBA" id="ARBA00022801"/>
    </source>
</evidence>
<dbReference type="CDD" id="cd17932">
    <property type="entry name" value="DEXQc_UvrD"/>
    <property type="match status" value="1"/>
</dbReference>
<evidence type="ECO:0000313" key="18">
    <source>
        <dbReference type="Proteomes" id="UP000680588"/>
    </source>
</evidence>
<dbReference type="Pfam" id="PF00580">
    <property type="entry name" value="UvrD-helicase"/>
    <property type="match status" value="1"/>
</dbReference>
<keyword evidence="8" id="KW-0238">DNA-binding</keyword>
<dbReference type="PROSITE" id="PS51217">
    <property type="entry name" value="UVRD_HELICASE_CTER"/>
    <property type="match status" value="1"/>
</dbReference>
<dbReference type="EMBL" id="CP076456">
    <property type="protein sequence ID" value="QWQ35489.1"/>
    <property type="molecule type" value="Genomic_DNA"/>
</dbReference>
<keyword evidence="10" id="KW-0413">Isomerase</keyword>
<dbReference type="InterPro" id="IPR038726">
    <property type="entry name" value="PDDEXK_AddAB-type"/>
</dbReference>
<feature type="domain" description="UvrD-like helicase ATP-binding" evidence="15">
    <location>
        <begin position="37"/>
        <end position="386"/>
    </location>
</feature>
<dbReference type="KEGG" id="asun:KG104_13545"/>
<evidence type="ECO:0000256" key="1">
    <source>
        <dbReference type="ARBA" id="ARBA00022722"/>
    </source>
</evidence>
<evidence type="ECO:0000259" key="15">
    <source>
        <dbReference type="PROSITE" id="PS51198"/>
    </source>
</evidence>
<feature type="domain" description="UvrD-like helicase C-terminal" evidence="16">
    <location>
        <begin position="387"/>
        <end position="740"/>
    </location>
</feature>
<dbReference type="RefSeq" id="WP_207347965.1">
    <property type="nucleotide sequence ID" value="NZ_CP076456.1"/>
</dbReference>
<evidence type="ECO:0000256" key="6">
    <source>
        <dbReference type="ARBA" id="ARBA00022839"/>
    </source>
</evidence>
<keyword evidence="2 14" id="KW-0547">Nucleotide-binding</keyword>
<dbReference type="InterPro" id="IPR027417">
    <property type="entry name" value="P-loop_NTPase"/>
</dbReference>
<comment type="catalytic activity">
    <reaction evidence="13">
        <text>ATP + H2O = ADP + phosphate + H(+)</text>
        <dbReference type="Rhea" id="RHEA:13065"/>
        <dbReference type="ChEBI" id="CHEBI:15377"/>
        <dbReference type="ChEBI" id="CHEBI:15378"/>
        <dbReference type="ChEBI" id="CHEBI:30616"/>
        <dbReference type="ChEBI" id="CHEBI:43474"/>
        <dbReference type="ChEBI" id="CHEBI:456216"/>
        <dbReference type="EC" id="5.6.2.4"/>
    </reaction>
</comment>
<evidence type="ECO:0000259" key="16">
    <source>
        <dbReference type="PROSITE" id="PS51217"/>
    </source>
</evidence>
<sequence>MSASLSETLPPEVPGTPRYSARELAEMLHTDPKNPVQYPTDDQIGIIEAPLEPLLVIAGAGSGKTKTMADRVVWLVANQLVRPEQILGVTFTRKAAGELETRIRQRLDLLHRVLSVGTADPGLIPPGTDPDESADARLDPTVSTYHSYANGIVNDYGLRLGVERDSVMLGGAQSWQLATEVVEAYTGEFEHFTAAKSTLVNGVLQMASECAEHLQTPGDVREHLAAHLAVVSGLPYQAGKTKAATAAVQKLMDRLRTRISVTELVENYRRAKSERRQLDFGDLVELAARIAATIPEAVEMERAKYKVVLLDEFQDTSHAQMVLFSQLFGDGRAVTAVGDPHQSIYGFRGASAGQLGTFRDQFPLFLPDGSRALAPVANLSVAWRNSTSILATANAVSAPLNTTAPWLKHQRLPHVPELQAKPRAPLGEVHLGRYLTDVSVPGTGDAEDIPGEADAVAEQILLHRRGRFEKDDAGKELQPTMAVLCRGRKQFGPIREALEARGIPVQIVGLGGLLSTPEVVDLLAVLRVLGDPGRSDSMLRILAGARWRIGPADLMALADWSRHLVRVRERAMSVADAADVHRPDEAPDGTETVVEADMAEAGSLVEAVDALPRPDWVSNAGRSISAEGLRRLTLLRDELRDLRSYVGEDLTTLIGEVERRILLDIEVAAKPGVTIHESRRNLDAFVDAAATFSASSDRVDLMAFLAWLEAANEEENGLPVTQLEASRDAVQLLTVHASKGLEWDVVVVPGLNEGQFPNDRDSRWSSGEGAIPWPLRGDAPDLPQWDWEQEDQKGWVDSEKAFSEDARGHAEREERRLAYVAFTRAKYVLICTSSAWGGGRSKPTAVSRYLQDLYDLGKAGAPGFHLLSWVDEGNEGTSNPANADVQRRSWPVDPLGERRADMQAAAAAVLGAAARQSGRVGQSEIDILTGADALPEEEPRESSGSVFEPTRWAKEVELVLARHRPPNEVVEVELPAHISASLLVDLKDDPQEVTRQLRRPVPREPGMAARKGTAFHAWVEEFFGTSGMLDIDEHPGAADAYVDEAYQLEDMIATFEASPWARRTPAFIEVPVETRVDTVVVRGRIDAVFQDADGTWDLIDWKTGAPPSKDKLDIRSVQLAVYRLAWARLKQVPLEKVNAAFYYVAADKLIRPFNLLGEKELEDIIRSANSSDRN</sequence>
<dbReference type="InterPro" id="IPR014016">
    <property type="entry name" value="UvrD-like_ATP-bd"/>
</dbReference>
<evidence type="ECO:0000256" key="2">
    <source>
        <dbReference type="ARBA" id="ARBA00022741"/>
    </source>
</evidence>
<evidence type="ECO:0000256" key="9">
    <source>
        <dbReference type="ARBA" id="ARBA00023204"/>
    </source>
</evidence>
<dbReference type="GO" id="GO:0000725">
    <property type="term" value="P:recombinational repair"/>
    <property type="evidence" value="ECO:0007669"/>
    <property type="project" value="TreeGrafter"/>
</dbReference>
<dbReference type="GO" id="GO:0043138">
    <property type="term" value="F:3'-5' DNA helicase activity"/>
    <property type="evidence" value="ECO:0007669"/>
    <property type="project" value="UniProtKB-EC"/>
</dbReference>
<evidence type="ECO:0000256" key="5">
    <source>
        <dbReference type="ARBA" id="ARBA00022806"/>
    </source>
</evidence>
<accession>A0A975S5E5</accession>
<dbReference type="Pfam" id="PF12705">
    <property type="entry name" value="PDDEXK_1"/>
    <property type="match status" value="1"/>
</dbReference>
<dbReference type="GO" id="GO:0005829">
    <property type="term" value="C:cytosol"/>
    <property type="evidence" value="ECO:0007669"/>
    <property type="project" value="TreeGrafter"/>
</dbReference>
<keyword evidence="18" id="KW-1185">Reference proteome</keyword>
<keyword evidence="7 14" id="KW-0067">ATP-binding</keyword>
<proteinExistence type="predicted"/>
<dbReference type="SUPFAM" id="SSF52540">
    <property type="entry name" value="P-loop containing nucleoside triphosphate hydrolases"/>
    <property type="match status" value="1"/>
</dbReference>
<keyword evidence="4 14" id="KW-0378">Hydrolase</keyword>
<dbReference type="Proteomes" id="UP000680588">
    <property type="component" value="Chromosome"/>
</dbReference>
<name>A0A975S5E5_9MICC</name>
<dbReference type="AlphaFoldDB" id="A0A975S5E5"/>
<dbReference type="Gene3D" id="3.40.50.300">
    <property type="entry name" value="P-loop containing nucleotide triphosphate hydrolases"/>
    <property type="match status" value="4"/>
</dbReference>
<dbReference type="GO" id="GO:0003677">
    <property type="term" value="F:DNA binding"/>
    <property type="evidence" value="ECO:0007669"/>
    <property type="project" value="UniProtKB-KW"/>
</dbReference>
<dbReference type="Gene3D" id="1.10.486.10">
    <property type="entry name" value="PCRA, domain 4"/>
    <property type="match status" value="1"/>
</dbReference>
<dbReference type="InterPro" id="IPR011604">
    <property type="entry name" value="PDDEXK-like_dom_sf"/>
</dbReference>
<dbReference type="InterPro" id="IPR014017">
    <property type="entry name" value="DNA_helicase_UvrD-like_C"/>
</dbReference>
<dbReference type="EC" id="5.6.2.4" evidence="12"/>
<dbReference type="InterPro" id="IPR011335">
    <property type="entry name" value="Restrct_endonuc-II-like"/>
</dbReference>
<dbReference type="GO" id="GO:0005524">
    <property type="term" value="F:ATP binding"/>
    <property type="evidence" value="ECO:0007669"/>
    <property type="project" value="UniProtKB-UniRule"/>
</dbReference>
<evidence type="ECO:0000256" key="3">
    <source>
        <dbReference type="ARBA" id="ARBA00022763"/>
    </source>
</evidence>
<evidence type="ECO:0000256" key="10">
    <source>
        <dbReference type="ARBA" id="ARBA00023235"/>
    </source>
</evidence>
<dbReference type="Pfam" id="PF13361">
    <property type="entry name" value="UvrD_C"/>
    <property type="match status" value="2"/>
</dbReference>
<dbReference type="GO" id="GO:0033202">
    <property type="term" value="C:DNA helicase complex"/>
    <property type="evidence" value="ECO:0007669"/>
    <property type="project" value="TreeGrafter"/>
</dbReference>
<evidence type="ECO:0000256" key="13">
    <source>
        <dbReference type="ARBA" id="ARBA00048988"/>
    </source>
</evidence>
<dbReference type="InterPro" id="IPR000212">
    <property type="entry name" value="DNA_helicase_UvrD/REP"/>
</dbReference>
<evidence type="ECO:0000256" key="11">
    <source>
        <dbReference type="ARBA" id="ARBA00034617"/>
    </source>
</evidence>
<dbReference type="Gene3D" id="3.90.320.10">
    <property type="match status" value="1"/>
</dbReference>
<keyword evidence="9" id="KW-0234">DNA repair</keyword>
<evidence type="ECO:0000256" key="14">
    <source>
        <dbReference type="PROSITE-ProRule" id="PRU00560"/>
    </source>
</evidence>
<keyword evidence="6" id="KW-0269">Exonuclease</keyword>
<evidence type="ECO:0000313" key="17">
    <source>
        <dbReference type="EMBL" id="QWQ35489.1"/>
    </source>
</evidence>
<dbReference type="GO" id="GO:0004527">
    <property type="term" value="F:exonuclease activity"/>
    <property type="evidence" value="ECO:0007669"/>
    <property type="project" value="UniProtKB-KW"/>
</dbReference>